<dbReference type="Proteomes" id="UP000254020">
    <property type="component" value="Unassembled WGS sequence"/>
</dbReference>
<dbReference type="AlphaFoldDB" id="A0A378AC70"/>
<evidence type="ECO:0000313" key="2">
    <source>
        <dbReference type="Proteomes" id="UP000254020"/>
    </source>
</evidence>
<protein>
    <submittedName>
        <fullName evidence="1">General secretion pathway protein F</fullName>
    </submittedName>
</protein>
<accession>A0A378AC70</accession>
<proteinExistence type="predicted"/>
<evidence type="ECO:0000313" key="1">
    <source>
        <dbReference type="EMBL" id="STV05375.1"/>
    </source>
</evidence>
<name>A0A378AC70_KLEPN</name>
<reference evidence="1 2" key="1">
    <citation type="submission" date="2018-06" db="EMBL/GenBank/DDBJ databases">
        <authorList>
            <consortium name="Pathogen Informatics"/>
            <person name="Doyle S."/>
        </authorList>
    </citation>
    <scope>NUCLEOTIDE SEQUENCE [LARGE SCALE GENOMIC DNA]</scope>
    <source>
        <strain evidence="1 2">NCTC9504</strain>
    </source>
</reference>
<sequence length="64" mass="7307">MALFRYQALDAQGKTRRGLQQADSARHARQLLRDKGWLALEVTTADPARRLWAGGSLTRRTSRR</sequence>
<gene>
    <name evidence="1" type="primary">epsF_1</name>
    <name evidence="1" type="ORF">NCTC9504_05377</name>
</gene>
<organism evidence="1 2">
    <name type="scientific">Klebsiella pneumoniae subsp. pneumoniae</name>
    <dbReference type="NCBI Taxonomy" id="72407"/>
    <lineage>
        <taxon>Bacteria</taxon>
        <taxon>Pseudomonadati</taxon>
        <taxon>Pseudomonadota</taxon>
        <taxon>Gammaproteobacteria</taxon>
        <taxon>Enterobacterales</taxon>
        <taxon>Enterobacteriaceae</taxon>
        <taxon>Klebsiella/Raoultella group</taxon>
        <taxon>Klebsiella</taxon>
        <taxon>Klebsiella pneumoniae complex</taxon>
    </lineage>
</organism>
<dbReference type="EMBL" id="UGMA01000005">
    <property type="protein sequence ID" value="STV05375.1"/>
    <property type="molecule type" value="Genomic_DNA"/>
</dbReference>